<dbReference type="AlphaFoldDB" id="A0AA91A469"/>
<dbReference type="Pfam" id="PF05065">
    <property type="entry name" value="Phage_capsid"/>
    <property type="match status" value="1"/>
</dbReference>
<dbReference type="RefSeq" id="WP_153096741.1">
    <property type="nucleotide sequence ID" value="NZ_VZBP01000065.1"/>
</dbReference>
<evidence type="ECO:0000259" key="1">
    <source>
        <dbReference type="Pfam" id="PF05065"/>
    </source>
</evidence>
<name>A0AA91A469_9BACT</name>
<protein>
    <submittedName>
        <fullName evidence="2">Phage major capsid protein</fullName>
    </submittedName>
</protein>
<sequence length="395" mass="43031">MKKGKFNFREAYERMDVIKNRLAEMAQGLENDKEREDFTDAEKGERKALYREMDILEMKIKAATPTLEVMRREDIEEVNKQMRECVKTGQRFELKISRAVASDFGGNTSGYLNPGSSTNPSPVTMGDIVEPLYAKTILSAIGSPLLTGLKGNYQWPVIETFAATINDEGVELGDTKIEASKLLAKPERIGVAVPITREALNETDDLLQLVCTQYMPVAAAALMNKIMFSTTKVEKATNLVGPFVNLKAANKKTYKGEAPTLAELLALKGIVLGANIMPEGLCYVMTETTKALLEGTPKWSGANQAIVDENGKISGVPVFCSSYVAEGSVLFGSFKYAPQGLFGEMSIIIDPYTLARKNSIDFVLNADYAITTLREEAFAMLSKDPAAAAAAGTKG</sequence>
<dbReference type="EMBL" id="VZBP01000065">
    <property type="protein sequence ID" value="MQO09259.1"/>
    <property type="molecule type" value="Genomic_DNA"/>
</dbReference>
<accession>A0AA91A469</accession>
<feature type="domain" description="Phage capsid-like C-terminal" evidence="1">
    <location>
        <begin position="126"/>
        <end position="381"/>
    </location>
</feature>
<evidence type="ECO:0000313" key="2">
    <source>
        <dbReference type="EMBL" id="MQO09259.1"/>
    </source>
</evidence>
<evidence type="ECO:0000313" key="3">
    <source>
        <dbReference type="Proteomes" id="UP000405805"/>
    </source>
</evidence>
<organism evidence="2 3">
    <name type="scientific">Segatella copri</name>
    <dbReference type="NCBI Taxonomy" id="165179"/>
    <lineage>
        <taxon>Bacteria</taxon>
        <taxon>Pseudomonadati</taxon>
        <taxon>Bacteroidota</taxon>
        <taxon>Bacteroidia</taxon>
        <taxon>Bacteroidales</taxon>
        <taxon>Prevotellaceae</taxon>
        <taxon>Segatella</taxon>
    </lineage>
</organism>
<comment type="caution">
    <text evidence="2">The sequence shown here is derived from an EMBL/GenBank/DDBJ whole genome shotgun (WGS) entry which is preliminary data.</text>
</comment>
<dbReference type="SUPFAM" id="SSF56563">
    <property type="entry name" value="Major capsid protein gp5"/>
    <property type="match status" value="1"/>
</dbReference>
<dbReference type="InterPro" id="IPR054612">
    <property type="entry name" value="Phage_capsid-like_C"/>
</dbReference>
<gene>
    <name evidence="2" type="ORF">F7D57_05865</name>
</gene>
<dbReference type="Proteomes" id="UP000405805">
    <property type="component" value="Unassembled WGS sequence"/>
</dbReference>
<reference evidence="3" key="1">
    <citation type="submission" date="2019-09" db="EMBL/GenBank/DDBJ databases">
        <title>Distinct polysaccharide growth profiles of human intestinal Prevotella copri isolates.</title>
        <authorList>
            <person name="Fehlner-Peach H."/>
            <person name="Magnabosco C."/>
            <person name="Raghavan V."/>
            <person name="Scher J.U."/>
            <person name="Tett A."/>
            <person name="Cox L.M."/>
            <person name="Gottsegen C."/>
            <person name="Watters A."/>
            <person name="Wiltshire- Gordon J.D."/>
            <person name="Segata N."/>
            <person name="Bonneau R."/>
            <person name="Littman D.R."/>
        </authorList>
    </citation>
    <scope>NUCLEOTIDE SEQUENCE [LARGE SCALE GENOMIC DNA]</scope>
    <source>
        <strain evidence="3">iA624</strain>
    </source>
</reference>
<proteinExistence type="predicted"/>